<reference evidence="2" key="1">
    <citation type="submission" date="2023-03" db="EMBL/GenBank/DDBJ databases">
        <title>Massive genome expansion in bonnet fungi (Mycena s.s.) driven by repeated elements and novel gene families across ecological guilds.</title>
        <authorList>
            <consortium name="Lawrence Berkeley National Laboratory"/>
            <person name="Harder C.B."/>
            <person name="Miyauchi S."/>
            <person name="Viragh M."/>
            <person name="Kuo A."/>
            <person name="Thoen E."/>
            <person name="Andreopoulos B."/>
            <person name="Lu D."/>
            <person name="Skrede I."/>
            <person name="Drula E."/>
            <person name="Henrissat B."/>
            <person name="Morin E."/>
            <person name="Kohler A."/>
            <person name="Barry K."/>
            <person name="LaButti K."/>
            <person name="Morin E."/>
            <person name="Salamov A."/>
            <person name="Lipzen A."/>
            <person name="Mereny Z."/>
            <person name="Hegedus B."/>
            <person name="Baldrian P."/>
            <person name="Stursova M."/>
            <person name="Weitz H."/>
            <person name="Taylor A."/>
            <person name="Grigoriev I.V."/>
            <person name="Nagy L.G."/>
            <person name="Martin F."/>
            <person name="Kauserud H."/>
        </authorList>
    </citation>
    <scope>NUCLEOTIDE SEQUENCE</scope>
    <source>
        <strain evidence="2">9144</strain>
    </source>
</reference>
<feature type="compositionally biased region" description="Basic and acidic residues" evidence="1">
    <location>
        <begin position="217"/>
        <end position="229"/>
    </location>
</feature>
<feature type="compositionally biased region" description="Pro residues" evidence="1">
    <location>
        <begin position="277"/>
        <end position="288"/>
    </location>
</feature>
<keyword evidence="3" id="KW-1185">Reference proteome</keyword>
<proteinExistence type="predicted"/>
<gene>
    <name evidence="2" type="ORF">GGX14DRAFT_481443</name>
</gene>
<feature type="compositionally biased region" description="Polar residues" evidence="1">
    <location>
        <begin position="195"/>
        <end position="207"/>
    </location>
</feature>
<comment type="caution">
    <text evidence="2">The sequence shown here is derived from an EMBL/GenBank/DDBJ whole genome shotgun (WGS) entry which is preliminary data.</text>
</comment>
<accession>A0AAD6UVY2</accession>
<name>A0AAD6UVY2_9AGAR</name>
<dbReference type="EMBL" id="JARJCW010000132">
    <property type="protein sequence ID" value="KAJ7191508.1"/>
    <property type="molecule type" value="Genomic_DNA"/>
</dbReference>
<evidence type="ECO:0000313" key="3">
    <source>
        <dbReference type="Proteomes" id="UP001219525"/>
    </source>
</evidence>
<feature type="region of interest" description="Disordered" evidence="1">
    <location>
        <begin position="1"/>
        <end position="22"/>
    </location>
</feature>
<evidence type="ECO:0000256" key="1">
    <source>
        <dbReference type="SAM" id="MobiDB-lite"/>
    </source>
</evidence>
<dbReference type="AlphaFoldDB" id="A0AAD6UVY2"/>
<sequence>MLSTHPFDPFQQAGAAARDPKPFSDVDAGYIEEAALLDAMRALRTRAEAHVVKASRTKFTTNTTAFIRDVVQRLPTDSDGIFEARRGILDALLNDPTNGQSSEVMIQTGEQRTSAGIGSPYADASLAHGYPGDESGDTDSNWQSVQHAHLAGKLNGWNGEDTHRSPTSTTVAPLFRTPSPSMPPYAQHDYRGGRASNTSEPATSAESSPGAHSCKRAWREKFGSHDAHRYGPSQSAWPWSGTNLNSPASAPRTPEHPGPGHRGTSGADDNFARLKYCPPPPRGPPDTPSPRNSPTKGARGRPSRP</sequence>
<feature type="compositionally biased region" description="Polar residues" evidence="1">
    <location>
        <begin position="232"/>
        <end position="248"/>
    </location>
</feature>
<dbReference type="Proteomes" id="UP001219525">
    <property type="component" value="Unassembled WGS sequence"/>
</dbReference>
<organism evidence="2 3">
    <name type="scientific">Mycena pura</name>
    <dbReference type="NCBI Taxonomy" id="153505"/>
    <lineage>
        <taxon>Eukaryota</taxon>
        <taxon>Fungi</taxon>
        <taxon>Dikarya</taxon>
        <taxon>Basidiomycota</taxon>
        <taxon>Agaricomycotina</taxon>
        <taxon>Agaricomycetes</taxon>
        <taxon>Agaricomycetidae</taxon>
        <taxon>Agaricales</taxon>
        <taxon>Marasmiineae</taxon>
        <taxon>Mycenaceae</taxon>
        <taxon>Mycena</taxon>
    </lineage>
</organism>
<feature type="region of interest" description="Disordered" evidence="1">
    <location>
        <begin position="154"/>
        <end position="305"/>
    </location>
</feature>
<evidence type="ECO:0000313" key="2">
    <source>
        <dbReference type="EMBL" id="KAJ7191508.1"/>
    </source>
</evidence>
<protein>
    <submittedName>
        <fullName evidence="2">Uncharacterized protein</fullName>
    </submittedName>
</protein>